<evidence type="ECO:0000313" key="1">
    <source>
        <dbReference type="EMBL" id="GAI69936.1"/>
    </source>
</evidence>
<proteinExistence type="predicted"/>
<dbReference type="EMBL" id="BARV01045547">
    <property type="protein sequence ID" value="GAI69936.1"/>
    <property type="molecule type" value="Genomic_DNA"/>
</dbReference>
<feature type="non-terminal residue" evidence="1">
    <location>
        <position position="52"/>
    </location>
</feature>
<feature type="non-terminal residue" evidence="1">
    <location>
        <position position="1"/>
    </location>
</feature>
<gene>
    <name evidence="1" type="ORF">S06H3_66644</name>
</gene>
<sequence>VGECGLNRLIPIPAAISYHGTMDSGTLLAGDVDPVAGTLTVQVRRTENPFDS</sequence>
<organism evidence="1">
    <name type="scientific">marine sediment metagenome</name>
    <dbReference type="NCBI Taxonomy" id="412755"/>
    <lineage>
        <taxon>unclassified sequences</taxon>
        <taxon>metagenomes</taxon>
        <taxon>ecological metagenomes</taxon>
    </lineage>
</organism>
<dbReference type="AlphaFoldDB" id="X1RSH6"/>
<accession>X1RSH6</accession>
<name>X1RSH6_9ZZZZ</name>
<reference evidence="1" key="1">
    <citation type="journal article" date="2014" name="Front. Microbiol.">
        <title>High frequency of phylogenetically diverse reductive dehalogenase-homologous genes in deep subseafloor sedimentary metagenomes.</title>
        <authorList>
            <person name="Kawai M."/>
            <person name="Futagami T."/>
            <person name="Toyoda A."/>
            <person name="Takaki Y."/>
            <person name="Nishi S."/>
            <person name="Hori S."/>
            <person name="Arai W."/>
            <person name="Tsubouchi T."/>
            <person name="Morono Y."/>
            <person name="Uchiyama I."/>
            <person name="Ito T."/>
            <person name="Fujiyama A."/>
            <person name="Inagaki F."/>
            <person name="Takami H."/>
        </authorList>
    </citation>
    <scope>NUCLEOTIDE SEQUENCE</scope>
    <source>
        <strain evidence="1">Expedition CK06-06</strain>
    </source>
</reference>
<comment type="caution">
    <text evidence="1">The sequence shown here is derived from an EMBL/GenBank/DDBJ whole genome shotgun (WGS) entry which is preliminary data.</text>
</comment>
<protein>
    <submittedName>
        <fullName evidence="1">Uncharacterized protein</fullName>
    </submittedName>
</protein>